<comment type="caution">
    <text evidence="2">The sequence shown here is derived from an EMBL/GenBank/DDBJ whole genome shotgun (WGS) entry which is preliminary data.</text>
</comment>
<sequence>MFKQLRDLFRRTEPVEENLELSFDDLPGWLDAREEEIGKELSNATGPSREAISGTLGSLREAIARMETADGDEEVHPRLRDISRKALPGFTKSMSQILSREPSGDPETFYTAAAEILKGAIKALKGQGKYLASLYPEEMKVVRTAVRDLGREVNAMTEAITRARAARQQVTDVRESYESLSRTRGEYAAAGQVRDLGAAVMEAERAIRKAEQDLSSLKLGPDYARKQEIEERIRELDAMDEEAGREIAALRTPAVHLFRKAEKVAGKAGD</sequence>
<reference evidence="3" key="1">
    <citation type="journal article" date="2015" name="MBio">
        <title>Genome-Resolved Metagenomic Analysis Reveals Roles for Candidate Phyla and Other Microbial Community Members in Biogeochemical Transformations in Oil Reservoirs.</title>
        <authorList>
            <person name="Hu P."/>
            <person name="Tom L."/>
            <person name="Singh A."/>
            <person name="Thomas B.C."/>
            <person name="Baker B.J."/>
            <person name="Piceno Y.M."/>
            <person name="Andersen G.L."/>
            <person name="Banfield J.F."/>
        </authorList>
    </citation>
    <scope>NUCLEOTIDE SEQUENCE [LARGE SCALE GENOMIC DNA]</scope>
</reference>
<evidence type="ECO:0000256" key="1">
    <source>
        <dbReference type="SAM" id="Coils"/>
    </source>
</evidence>
<dbReference type="Proteomes" id="UP000054598">
    <property type="component" value="Unassembled WGS sequence"/>
</dbReference>
<dbReference type="EMBL" id="LGHE01000052">
    <property type="protein sequence ID" value="KUL02655.1"/>
    <property type="molecule type" value="Genomic_DNA"/>
</dbReference>
<proteinExistence type="predicted"/>
<feature type="coiled-coil region" evidence="1">
    <location>
        <begin position="193"/>
        <end position="246"/>
    </location>
</feature>
<feature type="non-terminal residue" evidence="2">
    <location>
        <position position="270"/>
    </location>
</feature>
<protein>
    <submittedName>
        <fullName evidence="2">Uncharacterized protein</fullName>
    </submittedName>
</protein>
<keyword evidence="1" id="KW-0175">Coiled coil</keyword>
<dbReference type="AlphaFoldDB" id="A0A117MGD7"/>
<name>A0A117MGD7_9EURY</name>
<gene>
    <name evidence="2" type="ORF">XE10_0627</name>
</gene>
<evidence type="ECO:0000313" key="3">
    <source>
        <dbReference type="Proteomes" id="UP000054598"/>
    </source>
</evidence>
<accession>A0A117MGD7</accession>
<organism evidence="2 3">
    <name type="scientific">Methanoculleus marisnigri</name>
    <dbReference type="NCBI Taxonomy" id="2198"/>
    <lineage>
        <taxon>Archaea</taxon>
        <taxon>Methanobacteriati</taxon>
        <taxon>Methanobacteriota</taxon>
        <taxon>Stenosarchaea group</taxon>
        <taxon>Methanomicrobia</taxon>
        <taxon>Methanomicrobiales</taxon>
        <taxon>Methanomicrobiaceae</taxon>
        <taxon>Methanoculleus</taxon>
    </lineage>
</organism>
<evidence type="ECO:0000313" key="2">
    <source>
        <dbReference type="EMBL" id="KUL02655.1"/>
    </source>
</evidence>